<evidence type="ECO:0000256" key="2">
    <source>
        <dbReference type="ARBA" id="ARBA00004561"/>
    </source>
</evidence>
<reference evidence="13 14" key="1">
    <citation type="submission" date="2014-08" db="EMBL/GenBank/DDBJ databases">
        <title>Porphyromonas gulae strain:COT-052_OH1451 Genome sequencing.</title>
        <authorList>
            <person name="Wallis C."/>
            <person name="Deusch O."/>
            <person name="O'Flynn C."/>
            <person name="Davis I."/>
            <person name="Jospin G."/>
            <person name="Darling A.E."/>
            <person name="Coil D.A."/>
            <person name="Alexiev A."/>
            <person name="Horsfall A."/>
            <person name="Kirkwood N."/>
            <person name="Harris S."/>
            <person name="Eisen J.A."/>
        </authorList>
    </citation>
    <scope>NUCLEOTIDE SEQUENCE [LARGE SCALE GENOMIC DNA]</scope>
    <source>
        <strain evidence="14">COT-052 OH1451</strain>
    </source>
</reference>
<dbReference type="Pfam" id="PF06321">
    <property type="entry name" value="P_gingi_FimA"/>
    <property type="match status" value="1"/>
</dbReference>
<comment type="subcellular location">
    <subcellularLocation>
        <location evidence="1">Cell outer membrane</location>
    </subcellularLocation>
    <subcellularLocation>
        <location evidence="2">Fimbrium</location>
    </subcellularLocation>
</comment>
<evidence type="ECO:0000256" key="1">
    <source>
        <dbReference type="ARBA" id="ARBA00004442"/>
    </source>
</evidence>
<evidence type="ECO:0000259" key="12">
    <source>
        <dbReference type="Pfam" id="PF06321"/>
    </source>
</evidence>
<dbReference type="Gene3D" id="2.60.40.3690">
    <property type="match status" value="1"/>
</dbReference>
<evidence type="ECO:0000256" key="6">
    <source>
        <dbReference type="ARBA" id="ARBA00023136"/>
    </source>
</evidence>
<evidence type="ECO:0000256" key="8">
    <source>
        <dbReference type="ARBA" id="ARBA00023237"/>
    </source>
</evidence>
<evidence type="ECO:0000256" key="3">
    <source>
        <dbReference type="ARBA" id="ARBA00006011"/>
    </source>
</evidence>
<evidence type="ECO:0000313" key="13">
    <source>
        <dbReference type="EMBL" id="KGN87285.1"/>
    </source>
</evidence>
<keyword evidence="10" id="KW-0449">Lipoprotein</keyword>
<dbReference type="STRING" id="111105.HR09_03185"/>
<keyword evidence="4 11" id="KW-0732">Signal</keyword>
<keyword evidence="6" id="KW-0472">Membrane</keyword>
<dbReference type="EMBL" id="JRAI01000015">
    <property type="protein sequence ID" value="KGN87285.1"/>
    <property type="molecule type" value="Genomic_DNA"/>
</dbReference>
<comment type="caution">
    <text evidence="13">The sequence shown here is derived from an EMBL/GenBank/DDBJ whole genome shotgun (WGS) entry which is preliminary data.</text>
</comment>
<evidence type="ECO:0000256" key="10">
    <source>
        <dbReference type="ARBA" id="ARBA00023288"/>
    </source>
</evidence>
<sequence>MQNTNLTTITKMKYFHHPSGLLPRLLLLLLFTMGAVACTKEDNPDQPTSDDVATVKMSLDDVEIRNGDLYSGEDLIKKVRIFVFREGLNGLWALDNQKLFISGQSDFQNPFTISAHAGPRQIYVIANEPDALTTKLNKILFKKELDDIQAPDVNGPIVQPFTMTGMVIATLNPQNTVEANVSLNRIAAKITLDIKQVTPGSNVIKITNVQILRNAKNSRLLEGSTSKPTGYWNWMNVYDVPLTNNGSAQSIIPAAAPLYVYENIGSAADSTGRATQLVVEALYNGIKTRYYAYVNDQTTTADHHYAIHRNHHYKLDGTITKIGEFSSLLLTTTVLPWTVENLDHGFLVPYFALIQPENILELPQNNVTISNPLTIQIKIKGTDGSQWHATLDNGLEFGFDTVNGVNTGEADGYTGYTVIVKPLKAPTNHDRQAKLYFTVNGKKVVLKKGNGVQLTDITIVQQGH</sequence>
<dbReference type="Proteomes" id="UP000030130">
    <property type="component" value="Unassembled WGS sequence"/>
</dbReference>
<evidence type="ECO:0000256" key="5">
    <source>
        <dbReference type="ARBA" id="ARBA00023026"/>
    </source>
</evidence>
<dbReference type="OrthoDB" id="1012150at2"/>
<feature type="signal peptide" evidence="11">
    <location>
        <begin position="1"/>
        <end position="37"/>
    </location>
</feature>
<comment type="similarity">
    <text evidence="3">Belongs to the bacteroidetes fimbrillin superfamily. FimA/Mfa1 family.</text>
</comment>
<feature type="domain" description="Major fimbrial subunit protein N-terminal" evidence="12">
    <location>
        <begin position="53"/>
        <end position="176"/>
    </location>
</feature>
<evidence type="ECO:0000256" key="4">
    <source>
        <dbReference type="ARBA" id="ARBA00022729"/>
    </source>
</evidence>
<evidence type="ECO:0000256" key="9">
    <source>
        <dbReference type="ARBA" id="ARBA00023263"/>
    </source>
</evidence>
<organism evidence="13 14">
    <name type="scientific">Porphyromonas gulae</name>
    <dbReference type="NCBI Taxonomy" id="111105"/>
    <lineage>
        <taxon>Bacteria</taxon>
        <taxon>Pseudomonadati</taxon>
        <taxon>Bacteroidota</taxon>
        <taxon>Bacteroidia</taxon>
        <taxon>Bacteroidales</taxon>
        <taxon>Porphyromonadaceae</taxon>
        <taxon>Porphyromonas</taxon>
    </lineage>
</organism>
<gene>
    <name evidence="13" type="ORF">HR08_02485</name>
</gene>
<evidence type="ECO:0000256" key="11">
    <source>
        <dbReference type="SAM" id="SignalP"/>
    </source>
</evidence>
<keyword evidence="8" id="KW-0998">Cell outer membrane</keyword>
<name>A0A0A2FIC0_9PORP</name>
<evidence type="ECO:0000313" key="14">
    <source>
        <dbReference type="Proteomes" id="UP000030130"/>
    </source>
</evidence>
<dbReference type="eggNOG" id="ENOG502ZAVK">
    <property type="taxonomic scope" value="Bacteria"/>
</dbReference>
<dbReference type="Gene3D" id="2.60.40.2580">
    <property type="match status" value="1"/>
</dbReference>
<keyword evidence="9" id="KW-0281">Fimbrium</keyword>
<keyword evidence="7" id="KW-0564">Palmitate</keyword>
<accession>A0A0A2FIC0</accession>
<protein>
    <submittedName>
        <fullName evidence="13">Major fimbrial subunit protein (FimA)</fullName>
    </submittedName>
</protein>
<dbReference type="GO" id="GO:0009289">
    <property type="term" value="C:pilus"/>
    <property type="evidence" value="ECO:0007669"/>
    <property type="project" value="UniProtKB-SubCell"/>
</dbReference>
<evidence type="ECO:0000256" key="7">
    <source>
        <dbReference type="ARBA" id="ARBA00023139"/>
    </source>
</evidence>
<dbReference type="GO" id="GO:0009279">
    <property type="term" value="C:cell outer membrane"/>
    <property type="evidence" value="ECO:0007669"/>
    <property type="project" value="UniProtKB-SubCell"/>
</dbReference>
<dbReference type="AlphaFoldDB" id="A0A0A2FIC0"/>
<dbReference type="RefSeq" id="WP_039420253.1">
    <property type="nucleotide sequence ID" value="NZ_JRAI01000015.1"/>
</dbReference>
<keyword evidence="5" id="KW-0843">Virulence</keyword>
<dbReference type="InterPro" id="IPR029141">
    <property type="entry name" value="FimA_N"/>
</dbReference>
<proteinExistence type="inferred from homology"/>
<feature type="chain" id="PRO_5001986820" evidence="11">
    <location>
        <begin position="38"/>
        <end position="464"/>
    </location>
</feature>